<evidence type="ECO:0000256" key="3">
    <source>
        <dbReference type="ARBA" id="ARBA00023163"/>
    </source>
</evidence>
<dbReference type="GO" id="GO:0003677">
    <property type="term" value="F:DNA binding"/>
    <property type="evidence" value="ECO:0007669"/>
    <property type="project" value="UniProtKB-KW"/>
</dbReference>
<evidence type="ECO:0000313" key="6">
    <source>
        <dbReference type="Proteomes" id="UP000242972"/>
    </source>
</evidence>
<gene>
    <name evidence="5" type="ORF">C7B46_09020</name>
</gene>
<protein>
    <recommendedName>
        <fullName evidence="4">HTH marR-type domain-containing protein</fullName>
    </recommendedName>
</protein>
<dbReference type="InterPro" id="IPR000835">
    <property type="entry name" value="HTH_MarR-typ"/>
</dbReference>
<dbReference type="AlphaFoldDB" id="A0A2T2XGV3"/>
<sequence>MDREELAVELQKLIRQMQYGFRPHPKTLPLRPGEMRALWIIARHGPLEKSELAEILGISKPLVSSLARTLEELGLISQTVPDHDRRRRVIALAENGRKVLDEMKALRRERMTSLFERLTTEEQELLYTLLLKLRGSGSDDMEHPRGTL</sequence>
<dbReference type="InterPro" id="IPR036390">
    <property type="entry name" value="WH_DNA-bd_sf"/>
</dbReference>
<dbReference type="GO" id="GO:0003700">
    <property type="term" value="F:DNA-binding transcription factor activity"/>
    <property type="evidence" value="ECO:0007669"/>
    <property type="project" value="InterPro"/>
</dbReference>
<evidence type="ECO:0000256" key="1">
    <source>
        <dbReference type="ARBA" id="ARBA00023015"/>
    </source>
</evidence>
<dbReference type="Proteomes" id="UP000242972">
    <property type="component" value="Unassembled WGS sequence"/>
</dbReference>
<dbReference type="SUPFAM" id="SSF46785">
    <property type="entry name" value="Winged helix' DNA-binding domain"/>
    <property type="match status" value="1"/>
</dbReference>
<name>A0A2T2XGV3_9FIRM</name>
<dbReference type="EMBL" id="PXYW01000017">
    <property type="protein sequence ID" value="PSR33734.1"/>
    <property type="molecule type" value="Genomic_DNA"/>
</dbReference>
<dbReference type="InterPro" id="IPR036388">
    <property type="entry name" value="WH-like_DNA-bd_sf"/>
</dbReference>
<comment type="caution">
    <text evidence="5">The sequence shown here is derived from an EMBL/GenBank/DDBJ whole genome shotgun (WGS) entry which is preliminary data.</text>
</comment>
<proteinExistence type="predicted"/>
<dbReference type="PROSITE" id="PS50995">
    <property type="entry name" value="HTH_MARR_2"/>
    <property type="match status" value="1"/>
</dbReference>
<dbReference type="PANTHER" id="PTHR42756">
    <property type="entry name" value="TRANSCRIPTIONAL REGULATOR, MARR"/>
    <property type="match status" value="1"/>
</dbReference>
<evidence type="ECO:0000256" key="2">
    <source>
        <dbReference type="ARBA" id="ARBA00023125"/>
    </source>
</evidence>
<dbReference type="SMART" id="SM00347">
    <property type="entry name" value="HTH_MARR"/>
    <property type="match status" value="1"/>
</dbReference>
<dbReference type="Pfam" id="PF12802">
    <property type="entry name" value="MarR_2"/>
    <property type="match status" value="1"/>
</dbReference>
<dbReference type="Gene3D" id="1.10.10.10">
    <property type="entry name" value="Winged helix-like DNA-binding domain superfamily/Winged helix DNA-binding domain"/>
    <property type="match status" value="1"/>
</dbReference>
<keyword evidence="2" id="KW-0238">DNA-binding</keyword>
<dbReference type="PANTHER" id="PTHR42756:SF1">
    <property type="entry name" value="TRANSCRIPTIONAL REPRESSOR OF EMRAB OPERON"/>
    <property type="match status" value="1"/>
</dbReference>
<accession>A0A2T2XGV3</accession>
<keyword evidence="1" id="KW-0805">Transcription regulation</keyword>
<organism evidence="5 6">
    <name type="scientific">Sulfobacillus benefaciens</name>
    <dbReference type="NCBI Taxonomy" id="453960"/>
    <lineage>
        <taxon>Bacteria</taxon>
        <taxon>Bacillati</taxon>
        <taxon>Bacillota</taxon>
        <taxon>Clostridia</taxon>
        <taxon>Eubacteriales</taxon>
        <taxon>Clostridiales Family XVII. Incertae Sedis</taxon>
        <taxon>Sulfobacillus</taxon>
    </lineage>
</organism>
<reference evidence="5 6" key="1">
    <citation type="journal article" date="2014" name="BMC Genomics">
        <title>Comparison of environmental and isolate Sulfobacillus genomes reveals diverse carbon, sulfur, nitrogen, and hydrogen metabolisms.</title>
        <authorList>
            <person name="Justice N.B."/>
            <person name="Norman A."/>
            <person name="Brown C.T."/>
            <person name="Singh A."/>
            <person name="Thomas B.C."/>
            <person name="Banfield J.F."/>
        </authorList>
    </citation>
    <scope>NUCLEOTIDE SEQUENCE [LARGE SCALE GENOMIC DNA]</scope>
    <source>
        <strain evidence="5">AMDSBA4</strain>
    </source>
</reference>
<evidence type="ECO:0000259" key="4">
    <source>
        <dbReference type="PROSITE" id="PS50995"/>
    </source>
</evidence>
<keyword evidence="3" id="KW-0804">Transcription</keyword>
<evidence type="ECO:0000313" key="5">
    <source>
        <dbReference type="EMBL" id="PSR33734.1"/>
    </source>
</evidence>
<feature type="domain" description="HTH marR-type" evidence="4">
    <location>
        <begin position="3"/>
        <end position="135"/>
    </location>
</feature>
<dbReference type="PRINTS" id="PR00598">
    <property type="entry name" value="HTHMARR"/>
</dbReference>